<protein>
    <submittedName>
        <fullName evidence="2">Leucine-rich repeat containing protein</fullName>
    </submittedName>
</protein>
<reference evidence="2" key="1">
    <citation type="submission" date="2018-06" db="EMBL/GenBank/DDBJ databases">
        <authorList>
            <person name="Zhirakovskaya E."/>
        </authorList>
    </citation>
    <scope>NUCLEOTIDE SEQUENCE</scope>
</reference>
<keyword evidence="1" id="KW-0472">Membrane</keyword>
<organism evidence="2">
    <name type="scientific">hydrothermal vent metagenome</name>
    <dbReference type="NCBI Taxonomy" id="652676"/>
    <lineage>
        <taxon>unclassified sequences</taxon>
        <taxon>metagenomes</taxon>
        <taxon>ecological metagenomes</taxon>
    </lineage>
</organism>
<proteinExistence type="predicted"/>
<dbReference type="AlphaFoldDB" id="A0A3B0Y3E7"/>
<keyword evidence="1" id="KW-0812">Transmembrane</keyword>
<dbReference type="EMBL" id="UOFJ01000359">
    <property type="protein sequence ID" value="VAW68689.1"/>
    <property type="molecule type" value="Genomic_DNA"/>
</dbReference>
<dbReference type="InterPro" id="IPR032675">
    <property type="entry name" value="LRR_dom_sf"/>
</dbReference>
<keyword evidence="1" id="KW-1133">Transmembrane helix</keyword>
<dbReference type="PANTHER" id="PTHR48057:SF7">
    <property type="entry name" value="LEUCINE-RICH REPEAT SERINE_THREONINE-PROTEIN KINASE 1"/>
    <property type="match status" value="1"/>
</dbReference>
<gene>
    <name evidence="2" type="ORF">MNBD_GAMMA10-82</name>
</gene>
<dbReference type="InterPro" id="IPR052595">
    <property type="entry name" value="LRRC69/RLP"/>
</dbReference>
<evidence type="ECO:0000256" key="1">
    <source>
        <dbReference type="SAM" id="Phobius"/>
    </source>
</evidence>
<accession>A0A3B0Y3E7</accession>
<feature type="non-terminal residue" evidence="2">
    <location>
        <position position="271"/>
    </location>
</feature>
<feature type="transmembrane region" description="Helical" evidence="1">
    <location>
        <begin position="7"/>
        <end position="25"/>
    </location>
</feature>
<dbReference type="PANTHER" id="PTHR48057">
    <property type="entry name" value="LEUCINE-RICH REPEAT SERINE/THREONINE-PROTEIN KINASE 1"/>
    <property type="match status" value="1"/>
</dbReference>
<sequence length="271" mass="30128">MLKKHHLFIIVNLLIGMFLLYHIGFRPIPSAEVHAIKDIYDHMGGEHWPEKHKKGWFENGEISCNAYGIVCDDFKHITRLDLSGLKGKIPTSIKHLVYLEFLSLSGNFASDIPAEIGSLVNLEYLSIGSNMLEGGLPKEIGRLPKLRHLDVYGETSEYNSEERGLISITHSEGEKSRAIIRVKDKNRTGIIPPEIGNLKNLQLFSIAGYNFRGVIPEEIGQLVQLSSLSIGFSAIEGEIPHSIGQLRNLTSLHIYGVNISGPIPDEIGNLE</sequence>
<dbReference type="Pfam" id="PF00560">
    <property type="entry name" value="LRR_1"/>
    <property type="match status" value="2"/>
</dbReference>
<dbReference type="InterPro" id="IPR001611">
    <property type="entry name" value="Leu-rich_rpt"/>
</dbReference>
<evidence type="ECO:0000313" key="2">
    <source>
        <dbReference type="EMBL" id="VAW68689.1"/>
    </source>
</evidence>
<dbReference type="Gene3D" id="3.80.10.10">
    <property type="entry name" value="Ribonuclease Inhibitor"/>
    <property type="match status" value="2"/>
</dbReference>
<dbReference type="SUPFAM" id="SSF52058">
    <property type="entry name" value="L domain-like"/>
    <property type="match status" value="1"/>
</dbReference>
<name>A0A3B0Y3E7_9ZZZZ</name>